<protein>
    <submittedName>
        <fullName evidence="1">Uncharacterized protein</fullName>
    </submittedName>
</protein>
<accession>A0ABS1TDF7</accession>
<sequence length="179" mass="21377">MINSIKLNLDTIEAMLYFWSAVNDRENVSEMFIYDLTAMPGLTLAYDESFTEESVRRALSAIKNREIFSRTSREEGRFYNNNLWMMEDLEYTNLMVAPIKKLNLDFLLEILNFKFSDPKYTELEVYFSPLHVDEYLIKENKLIINFFRVKPSDFDDNTFIGDKELKVYIEEKLEELLRK</sequence>
<dbReference type="Proteomes" id="UP000632377">
    <property type="component" value="Unassembled WGS sequence"/>
</dbReference>
<dbReference type="RefSeq" id="WP_202750025.1">
    <property type="nucleotide sequence ID" value="NZ_JAESWC010000014.1"/>
</dbReference>
<evidence type="ECO:0000313" key="1">
    <source>
        <dbReference type="EMBL" id="MBL4937271.1"/>
    </source>
</evidence>
<organism evidence="1 2">
    <name type="scientific">Clostridium rhizosphaerae</name>
    <dbReference type="NCBI Taxonomy" id="2803861"/>
    <lineage>
        <taxon>Bacteria</taxon>
        <taxon>Bacillati</taxon>
        <taxon>Bacillota</taxon>
        <taxon>Clostridia</taxon>
        <taxon>Eubacteriales</taxon>
        <taxon>Clostridiaceae</taxon>
        <taxon>Clostridium</taxon>
    </lineage>
</organism>
<name>A0ABS1TDF7_9CLOT</name>
<dbReference type="EMBL" id="JAESWC010000014">
    <property type="protein sequence ID" value="MBL4937271.1"/>
    <property type="molecule type" value="Genomic_DNA"/>
</dbReference>
<gene>
    <name evidence="1" type="ORF">JK636_16200</name>
</gene>
<evidence type="ECO:0000313" key="2">
    <source>
        <dbReference type="Proteomes" id="UP000632377"/>
    </source>
</evidence>
<reference evidence="1 2" key="1">
    <citation type="submission" date="2021-01" db="EMBL/GenBank/DDBJ databases">
        <title>Genome public.</title>
        <authorList>
            <person name="Liu C."/>
            <person name="Sun Q."/>
        </authorList>
    </citation>
    <scope>NUCLEOTIDE SEQUENCE [LARGE SCALE GENOMIC DNA]</scope>
    <source>
        <strain evidence="1 2">YIM B02515</strain>
    </source>
</reference>
<comment type="caution">
    <text evidence="1">The sequence shown here is derived from an EMBL/GenBank/DDBJ whole genome shotgun (WGS) entry which is preliminary data.</text>
</comment>
<keyword evidence="2" id="KW-1185">Reference proteome</keyword>
<proteinExistence type="predicted"/>